<evidence type="ECO:0000256" key="1">
    <source>
        <dbReference type="SAM" id="SignalP"/>
    </source>
</evidence>
<keyword evidence="3" id="KW-1185">Reference proteome</keyword>
<gene>
    <name evidence="2" type="ORF">L4923_27375</name>
</gene>
<dbReference type="Pfam" id="PF06776">
    <property type="entry name" value="IalB"/>
    <property type="match status" value="1"/>
</dbReference>
<dbReference type="EMBL" id="JAKREW010000052">
    <property type="protein sequence ID" value="MCG7508763.1"/>
    <property type="molecule type" value="Genomic_DNA"/>
</dbReference>
<feature type="signal peptide" evidence="1">
    <location>
        <begin position="1"/>
        <end position="20"/>
    </location>
</feature>
<organism evidence="2 3">
    <name type="scientific">Mesorhizobium retamae</name>
    <dbReference type="NCBI Taxonomy" id="2912854"/>
    <lineage>
        <taxon>Bacteria</taxon>
        <taxon>Pseudomonadati</taxon>
        <taxon>Pseudomonadota</taxon>
        <taxon>Alphaproteobacteria</taxon>
        <taxon>Hyphomicrobiales</taxon>
        <taxon>Phyllobacteriaceae</taxon>
        <taxon>Mesorhizobium</taxon>
    </lineage>
</organism>
<dbReference type="RefSeq" id="WP_239370270.1">
    <property type="nucleotide sequence ID" value="NZ_JAKREW010000052.1"/>
</dbReference>
<evidence type="ECO:0000313" key="3">
    <source>
        <dbReference type="Proteomes" id="UP001201701"/>
    </source>
</evidence>
<dbReference type="Gene3D" id="2.60.40.1880">
    <property type="entry name" value="Invasion associated locus B (IalB) protein"/>
    <property type="match status" value="1"/>
</dbReference>
<comment type="caution">
    <text evidence="2">The sequence shown here is derived from an EMBL/GenBank/DDBJ whole genome shotgun (WGS) entry which is preliminary data.</text>
</comment>
<keyword evidence="1" id="KW-0732">Signal</keyword>
<sequence length="182" mass="18888">MDLRSLALRLAFVGGLGASALGLPGAPAFSQQASLPNGATSLAETYEDWKLSCALQNNQRACMISQDQLQQNGQRLLAVEIDANAGSTANATFLLPFGILFAQGVTPQIDEAKPLAPVAFRTCLPNGCIATFAIDAATLKRLRAGTSLKLQVTTAAETPLSFTVSLKGLGAALDRLAGIRGS</sequence>
<name>A0ABS9QMU5_9HYPH</name>
<protein>
    <submittedName>
        <fullName evidence="2">Invasion associated locus B family protein</fullName>
    </submittedName>
</protein>
<proteinExistence type="predicted"/>
<dbReference type="Proteomes" id="UP001201701">
    <property type="component" value="Unassembled WGS sequence"/>
</dbReference>
<reference evidence="2 3" key="1">
    <citation type="submission" date="2022-02" db="EMBL/GenBank/DDBJ databases">
        <title>Draft genome sequence of Mezorhizobium retamae strain IRAMC:0171 isolated from Retama raetam nodules.</title>
        <authorList>
            <person name="Bengaied R."/>
            <person name="Sbissi I."/>
            <person name="Huber K."/>
            <person name="Ghodbane F."/>
            <person name="Nouioui I."/>
            <person name="Tarhouni M."/>
            <person name="Gtari M."/>
        </authorList>
    </citation>
    <scope>NUCLEOTIDE SEQUENCE [LARGE SCALE GENOMIC DNA]</scope>
    <source>
        <strain evidence="2 3">IRAMC:0171</strain>
    </source>
</reference>
<evidence type="ECO:0000313" key="2">
    <source>
        <dbReference type="EMBL" id="MCG7508763.1"/>
    </source>
</evidence>
<dbReference type="InterPro" id="IPR010642">
    <property type="entry name" value="Invasion_prot_B"/>
</dbReference>
<dbReference type="InterPro" id="IPR038696">
    <property type="entry name" value="IalB_sf"/>
</dbReference>
<accession>A0ABS9QMU5</accession>
<feature type="chain" id="PRO_5045051333" evidence="1">
    <location>
        <begin position="21"/>
        <end position="182"/>
    </location>
</feature>